<evidence type="ECO:0000313" key="2">
    <source>
        <dbReference type="EMBL" id="CDR96518.1"/>
    </source>
</evidence>
<evidence type="ECO:0000256" key="1">
    <source>
        <dbReference type="SAM" id="MobiDB-lite"/>
    </source>
</evidence>
<dbReference type="Proteomes" id="UP000033188">
    <property type="component" value="Chromosome 3"/>
</dbReference>
<sequence length="63" mass="7118">MRDMKPKEDYDFVEDPQAQTGWMPAWMAPKTIGNGPTWNRQPTTGALGDNLVKFKTGPRHVTT</sequence>
<keyword evidence="3" id="KW-1185">Reference proteome</keyword>
<protein>
    <submittedName>
        <fullName evidence="2">Uncharacterized protein</fullName>
    </submittedName>
</protein>
<name>A0A061D7J6_BABBI</name>
<accession>A0A061D7J6</accession>
<feature type="compositionally biased region" description="Polar residues" evidence="1">
    <location>
        <begin position="34"/>
        <end position="44"/>
    </location>
</feature>
<dbReference type="RefSeq" id="XP_012768704.1">
    <property type="nucleotide sequence ID" value="XM_012913250.1"/>
</dbReference>
<reference evidence="3" key="1">
    <citation type="journal article" date="2014" name="Nucleic Acids Res.">
        <title>The evolutionary dynamics of variant antigen genes in Babesia reveal a history of genomic innovation underlying host-parasite interaction.</title>
        <authorList>
            <person name="Jackson A.P."/>
            <person name="Otto T.D."/>
            <person name="Darby A."/>
            <person name="Ramaprasad A."/>
            <person name="Xia D."/>
            <person name="Echaide I.E."/>
            <person name="Farber M."/>
            <person name="Gahlot S."/>
            <person name="Gamble J."/>
            <person name="Gupta D."/>
            <person name="Gupta Y."/>
            <person name="Jackson L."/>
            <person name="Malandrin L."/>
            <person name="Malas T.B."/>
            <person name="Moussa E."/>
            <person name="Nair M."/>
            <person name="Reid A.J."/>
            <person name="Sanders M."/>
            <person name="Sharma J."/>
            <person name="Tracey A."/>
            <person name="Quail M.A."/>
            <person name="Weir W."/>
            <person name="Wastling J.M."/>
            <person name="Hall N."/>
            <person name="Willadsen P."/>
            <person name="Lingelbach K."/>
            <person name="Shiels B."/>
            <person name="Tait A."/>
            <person name="Berriman M."/>
            <person name="Allred D.R."/>
            <person name="Pain A."/>
        </authorList>
    </citation>
    <scope>NUCLEOTIDE SEQUENCE [LARGE SCALE GENOMIC DNA]</scope>
    <source>
        <strain evidence="3">Bond</strain>
    </source>
</reference>
<evidence type="ECO:0000313" key="3">
    <source>
        <dbReference type="Proteomes" id="UP000033188"/>
    </source>
</evidence>
<dbReference type="KEGG" id="bbig:BBBOND_0304220"/>
<dbReference type="VEuPathDB" id="PiroplasmaDB:BBBOND_0304220"/>
<dbReference type="EMBL" id="LK391709">
    <property type="protein sequence ID" value="CDR96518.1"/>
    <property type="molecule type" value="Genomic_DNA"/>
</dbReference>
<feature type="compositionally biased region" description="Basic and acidic residues" evidence="1">
    <location>
        <begin position="1"/>
        <end position="10"/>
    </location>
</feature>
<dbReference type="AlphaFoldDB" id="A0A061D7J6"/>
<gene>
    <name evidence="2" type="ORF">BBBOND_0304220</name>
</gene>
<feature type="region of interest" description="Disordered" evidence="1">
    <location>
        <begin position="1"/>
        <end position="63"/>
    </location>
</feature>
<organism evidence="2 3">
    <name type="scientific">Babesia bigemina</name>
    <dbReference type="NCBI Taxonomy" id="5866"/>
    <lineage>
        <taxon>Eukaryota</taxon>
        <taxon>Sar</taxon>
        <taxon>Alveolata</taxon>
        <taxon>Apicomplexa</taxon>
        <taxon>Aconoidasida</taxon>
        <taxon>Piroplasmida</taxon>
        <taxon>Babesiidae</taxon>
        <taxon>Babesia</taxon>
    </lineage>
</organism>
<proteinExistence type="predicted"/>
<dbReference type="GeneID" id="24565059"/>